<dbReference type="Proteomes" id="UP000078540">
    <property type="component" value="Unassembled WGS sequence"/>
</dbReference>
<sequence>MSEGSSVRQHLKSIDYKVLQLISDMSHKNDLSAHSTRSIPESTLDQLGANLTVFETFSKHFQASVSRSLATIYHQTQQVRACHALPGKIFGNIAKEKLSLCPDQSSLTRACFSPRIRDHGLGSEMIMYTVAEDHMGDNEIAQVIAFICGIIVVLLMIMGLASTDWLMALGWRQGLFAHCIEEGAPTPLPFNMPDPPGCYAARDSAYIKAAAALCVVCLLTDIAATILTGLGLRTQDHRDKHKYYRFAVFCMGIALVSLLIALIIYPICFAAELNLGNRTNWEFGWAYGVGWGAVIFLVGGAVLLLCEKESEEIYYKEKKTVRDDIGSGGSMIGMGHHTGRSGTQLA</sequence>
<evidence type="ECO:0000256" key="5">
    <source>
        <dbReference type="ARBA" id="ARBA00022949"/>
    </source>
</evidence>
<dbReference type="AlphaFoldDB" id="A0A195BSP1"/>
<dbReference type="InterPro" id="IPR004031">
    <property type="entry name" value="PMP22/EMP/MP20/Claudin"/>
</dbReference>
<proteinExistence type="inferred from homology"/>
<evidence type="ECO:0000256" key="4">
    <source>
        <dbReference type="ARBA" id="ARBA00022692"/>
    </source>
</evidence>
<dbReference type="FunFam" id="1.20.140.150:FF:000028">
    <property type="entry name" value="Uncharacterized protein, isoform A"/>
    <property type="match status" value="1"/>
</dbReference>
<dbReference type="STRING" id="520822.A0A195BSP1"/>
<keyword evidence="6 8" id="KW-1133">Transmembrane helix</keyword>
<dbReference type="Gene3D" id="1.20.140.150">
    <property type="match status" value="1"/>
</dbReference>
<accession>A0A195BSP1</accession>
<protein>
    <submittedName>
        <fullName evidence="9">Transmembrane protein 47</fullName>
    </submittedName>
</protein>
<evidence type="ECO:0000256" key="2">
    <source>
        <dbReference type="ARBA" id="ARBA00004282"/>
    </source>
</evidence>
<keyword evidence="7 8" id="KW-0472">Membrane</keyword>
<feature type="transmembrane region" description="Helical" evidence="8">
    <location>
        <begin position="285"/>
        <end position="306"/>
    </location>
</feature>
<feature type="transmembrane region" description="Helical" evidence="8">
    <location>
        <begin position="244"/>
        <end position="265"/>
    </location>
</feature>
<evidence type="ECO:0000256" key="8">
    <source>
        <dbReference type="SAM" id="Phobius"/>
    </source>
</evidence>
<dbReference type="Pfam" id="PF00822">
    <property type="entry name" value="PMP22_Claudin"/>
    <property type="match status" value="1"/>
</dbReference>
<dbReference type="GO" id="GO:0098609">
    <property type="term" value="P:cell-cell adhesion"/>
    <property type="evidence" value="ECO:0007669"/>
    <property type="project" value="TreeGrafter"/>
</dbReference>
<evidence type="ECO:0000256" key="3">
    <source>
        <dbReference type="ARBA" id="ARBA00008691"/>
    </source>
</evidence>
<keyword evidence="4 8" id="KW-0812">Transmembrane</keyword>
<organism evidence="9 10">
    <name type="scientific">Atta colombica</name>
    <dbReference type="NCBI Taxonomy" id="520822"/>
    <lineage>
        <taxon>Eukaryota</taxon>
        <taxon>Metazoa</taxon>
        <taxon>Ecdysozoa</taxon>
        <taxon>Arthropoda</taxon>
        <taxon>Hexapoda</taxon>
        <taxon>Insecta</taxon>
        <taxon>Pterygota</taxon>
        <taxon>Neoptera</taxon>
        <taxon>Endopterygota</taxon>
        <taxon>Hymenoptera</taxon>
        <taxon>Apocrita</taxon>
        <taxon>Aculeata</taxon>
        <taxon>Formicoidea</taxon>
        <taxon>Formicidae</taxon>
        <taxon>Myrmicinae</taxon>
        <taxon>Atta</taxon>
    </lineage>
</organism>
<keyword evidence="5" id="KW-0965">Cell junction</keyword>
<comment type="similarity">
    <text evidence="3">Belongs to the TMEM47 family.</text>
</comment>
<feature type="transmembrane region" description="Helical" evidence="8">
    <location>
        <begin position="143"/>
        <end position="161"/>
    </location>
</feature>
<keyword evidence="10" id="KW-1185">Reference proteome</keyword>
<dbReference type="InterPro" id="IPR015664">
    <property type="entry name" value="P53_induced"/>
</dbReference>
<feature type="transmembrane region" description="Helical" evidence="8">
    <location>
        <begin position="209"/>
        <end position="232"/>
    </location>
</feature>
<comment type="subcellular location">
    <subcellularLocation>
        <location evidence="2">Cell junction</location>
    </subcellularLocation>
    <subcellularLocation>
        <location evidence="1">Membrane</location>
        <topology evidence="1">Multi-pass membrane protein</topology>
    </subcellularLocation>
</comment>
<gene>
    <name evidence="9" type="ORF">ALC53_01995</name>
</gene>
<dbReference type="PANTHER" id="PTHR14399">
    <property type="entry name" value="P53-INDUCED PROTEIN RELATED"/>
    <property type="match status" value="1"/>
</dbReference>
<evidence type="ECO:0000313" key="10">
    <source>
        <dbReference type="Proteomes" id="UP000078540"/>
    </source>
</evidence>
<evidence type="ECO:0000256" key="1">
    <source>
        <dbReference type="ARBA" id="ARBA00004141"/>
    </source>
</evidence>
<reference evidence="9 10" key="1">
    <citation type="submission" date="2015-09" db="EMBL/GenBank/DDBJ databases">
        <title>Atta colombica WGS genome.</title>
        <authorList>
            <person name="Nygaard S."/>
            <person name="Hu H."/>
            <person name="Boomsma J."/>
            <person name="Zhang G."/>
        </authorList>
    </citation>
    <scope>NUCLEOTIDE SEQUENCE [LARGE SCALE GENOMIC DNA]</scope>
    <source>
        <strain evidence="9">Treedump-2</strain>
        <tissue evidence="9">Whole body</tissue>
    </source>
</reference>
<name>A0A195BSP1_9HYME</name>
<dbReference type="EMBL" id="KQ976417">
    <property type="protein sequence ID" value="KYM89683.1"/>
    <property type="molecule type" value="Genomic_DNA"/>
</dbReference>
<dbReference type="GO" id="GO:0016020">
    <property type="term" value="C:membrane"/>
    <property type="evidence" value="ECO:0007669"/>
    <property type="project" value="UniProtKB-SubCell"/>
</dbReference>
<evidence type="ECO:0000256" key="6">
    <source>
        <dbReference type="ARBA" id="ARBA00022989"/>
    </source>
</evidence>
<evidence type="ECO:0000256" key="7">
    <source>
        <dbReference type="ARBA" id="ARBA00023136"/>
    </source>
</evidence>
<dbReference type="GO" id="GO:0005911">
    <property type="term" value="C:cell-cell junction"/>
    <property type="evidence" value="ECO:0007669"/>
    <property type="project" value="TreeGrafter"/>
</dbReference>
<dbReference type="PANTHER" id="PTHR14399:SF5">
    <property type="entry name" value="CELL JUNCTION PROTEIN VAB-9"/>
    <property type="match status" value="1"/>
</dbReference>
<evidence type="ECO:0000313" key="9">
    <source>
        <dbReference type="EMBL" id="KYM89683.1"/>
    </source>
</evidence>